<keyword evidence="2" id="KW-1185">Reference proteome</keyword>
<reference evidence="1 2" key="1">
    <citation type="journal article" date="2018" name="New Phytol.">
        <title>Phylogenomics of Endogonaceae and evolution of mycorrhizas within Mucoromycota.</title>
        <authorList>
            <person name="Chang Y."/>
            <person name="Desiro A."/>
            <person name="Na H."/>
            <person name="Sandor L."/>
            <person name="Lipzen A."/>
            <person name="Clum A."/>
            <person name="Barry K."/>
            <person name="Grigoriev I.V."/>
            <person name="Martin F.M."/>
            <person name="Stajich J.E."/>
            <person name="Smith M.E."/>
            <person name="Bonito G."/>
            <person name="Spatafora J.W."/>
        </authorList>
    </citation>
    <scope>NUCLEOTIDE SEQUENCE [LARGE SCALE GENOMIC DNA]</scope>
    <source>
        <strain evidence="1 2">AD002</strain>
    </source>
</reference>
<proteinExistence type="predicted"/>
<feature type="non-terminal residue" evidence="1">
    <location>
        <position position="113"/>
    </location>
</feature>
<protein>
    <submittedName>
        <fullName evidence="1">Uncharacterized protein</fullName>
    </submittedName>
</protein>
<dbReference type="Proteomes" id="UP000274822">
    <property type="component" value="Unassembled WGS sequence"/>
</dbReference>
<organism evidence="1 2">
    <name type="scientific">Jimgerdemannia flammicorona</name>
    <dbReference type="NCBI Taxonomy" id="994334"/>
    <lineage>
        <taxon>Eukaryota</taxon>
        <taxon>Fungi</taxon>
        <taxon>Fungi incertae sedis</taxon>
        <taxon>Mucoromycota</taxon>
        <taxon>Mucoromycotina</taxon>
        <taxon>Endogonomycetes</taxon>
        <taxon>Endogonales</taxon>
        <taxon>Endogonaceae</taxon>
        <taxon>Jimgerdemannia</taxon>
    </lineage>
</organism>
<dbReference type="AlphaFoldDB" id="A0A433QFV6"/>
<evidence type="ECO:0000313" key="1">
    <source>
        <dbReference type="EMBL" id="RUS28663.1"/>
    </source>
</evidence>
<dbReference type="EMBL" id="RBNJ01006323">
    <property type="protein sequence ID" value="RUS28663.1"/>
    <property type="molecule type" value="Genomic_DNA"/>
</dbReference>
<comment type="caution">
    <text evidence="1">The sequence shown here is derived from an EMBL/GenBank/DDBJ whole genome shotgun (WGS) entry which is preliminary data.</text>
</comment>
<gene>
    <name evidence="1" type="ORF">BC938DRAFT_481613</name>
</gene>
<sequence>MGCGGRLRRYGPPQARLMSLYSAAPLATQVFAWGRETVWQWNIPLTLPSRVSHPPSSCPPKLCNDIVPQGSHGSFPCVGGNCVAVMRLGRMERFASGERLFRGPRYSDHPGMH</sequence>
<name>A0A433QFV6_9FUNG</name>
<evidence type="ECO:0000313" key="2">
    <source>
        <dbReference type="Proteomes" id="UP000274822"/>
    </source>
</evidence>
<accession>A0A433QFV6</accession>